<evidence type="ECO:0000256" key="1">
    <source>
        <dbReference type="SAM" id="MobiDB-lite"/>
    </source>
</evidence>
<feature type="region of interest" description="Disordered" evidence="1">
    <location>
        <begin position="146"/>
        <end position="167"/>
    </location>
</feature>
<evidence type="ECO:0000313" key="3">
    <source>
        <dbReference type="Proteomes" id="UP001163846"/>
    </source>
</evidence>
<reference evidence="2" key="1">
    <citation type="submission" date="2022-08" db="EMBL/GenBank/DDBJ databases">
        <authorList>
            <consortium name="DOE Joint Genome Institute"/>
            <person name="Min B."/>
            <person name="Riley R."/>
            <person name="Sierra-Patev S."/>
            <person name="Naranjo-Ortiz M."/>
            <person name="Looney B."/>
            <person name="Konkel Z."/>
            <person name="Slot J.C."/>
            <person name="Sakamoto Y."/>
            <person name="Steenwyk J.L."/>
            <person name="Rokas A."/>
            <person name="Carro J."/>
            <person name="Camarero S."/>
            <person name="Ferreira P."/>
            <person name="Molpeceres G."/>
            <person name="Ruiz-Duenas F.J."/>
            <person name="Serrano A."/>
            <person name="Henrissat B."/>
            <person name="Drula E."/>
            <person name="Hughes K.W."/>
            <person name="Mata J.L."/>
            <person name="Ishikawa N.K."/>
            <person name="Vargas-Isla R."/>
            <person name="Ushijima S."/>
            <person name="Smith C.A."/>
            <person name="Ahrendt S."/>
            <person name="Andreopoulos W."/>
            <person name="He G."/>
            <person name="Labutti K."/>
            <person name="Lipzen A."/>
            <person name="Ng V."/>
            <person name="Sandor L."/>
            <person name="Barry K."/>
            <person name="Martinez A.T."/>
            <person name="Xiao Y."/>
            <person name="Gibbons J.G."/>
            <person name="Terashima K."/>
            <person name="Hibbett D.S."/>
            <person name="Grigoriev I.V."/>
        </authorList>
    </citation>
    <scope>NUCLEOTIDE SEQUENCE</scope>
    <source>
        <strain evidence="2">TFB9207</strain>
    </source>
</reference>
<feature type="compositionally biased region" description="Acidic residues" evidence="1">
    <location>
        <begin position="284"/>
        <end position="296"/>
    </location>
</feature>
<dbReference type="EMBL" id="MU806511">
    <property type="protein sequence ID" value="KAJ3834589.1"/>
    <property type="molecule type" value="Genomic_DNA"/>
</dbReference>
<proteinExistence type="predicted"/>
<feature type="region of interest" description="Disordered" evidence="1">
    <location>
        <begin position="1"/>
        <end position="46"/>
    </location>
</feature>
<name>A0AA38P1J4_9AGAR</name>
<organism evidence="2 3">
    <name type="scientific">Lentinula raphanica</name>
    <dbReference type="NCBI Taxonomy" id="153919"/>
    <lineage>
        <taxon>Eukaryota</taxon>
        <taxon>Fungi</taxon>
        <taxon>Dikarya</taxon>
        <taxon>Basidiomycota</taxon>
        <taxon>Agaricomycotina</taxon>
        <taxon>Agaricomycetes</taxon>
        <taxon>Agaricomycetidae</taxon>
        <taxon>Agaricales</taxon>
        <taxon>Marasmiineae</taxon>
        <taxon>Omphalotaceae</taxon>
        <taxon>Lentinula</taxon>
    </lineage>
</organism>
<protein>
    <submittedName>
        <fullName evidence="2">Uncharacterized protein</fullName>
    </submittedName>
</protein>
<feature type="compositionally biased region" description="Basic residues" evidence="1">
    <location>
        <begin position="146"/>
        <end position="155"/>
    </location>
</feature>
<feature type="compositionally biased region" description="Basic and acidic residues" evidence="1">
    <location>
        <begin position="29"/>
        <end position="42"/>
    </location>
</feature>
<sequence length="346" mass="38924">MAHSTSPEAEAQILYNGEPGRTSPSDTGNTRDRLHTSDEQCSHKPAAIEITPELNVIDLTGSPTDSYLQEELQGITIQDLDDDDEHEVSAIQQANSKSNIPSPKPSSIPVEFHIPTETPSPTVVPKAIPVPPKRSIRFRSRVRITSGVHRKRRSQKPNIPVSDLDSLHPNPLLAHSEVDTTVSSCSSSPSSSISAPIRFREDEATVSPKWGPLGQRVQLFVSKQREKSKQIQADREAHEREIRRRYLLVYGTDVDPEVHGHERTPLLDPRSGGRLPKTPTVTSFDDDDGPDMGEVETESEYQARLDREIDILFGKWPGRLLNCHWWWWHLRPVICCSYAEDWEAEC</sequence>
<dbReference type="AlphaFoldDB" id="A0AA38P1J4"/>
<keyword evidence="3" id="KW-1185">Reference proteome</keyword>
<accession>A0AA38P1J4</accession>
<feature type="region of interest" description="Disordered" evidence="1">
    <location>
        <begin position="259"/>
        <end position="296"/>
    </location>
</feature>
<evidence type="ECO:0000313" key="2">
    <source>
        <dbReference type="EMBL" id="KAJ3834589.1"/>
    </source>
</evidence>
<comment type="caution">
    <text evidence="2">The sequence shown here is derived from an EMBL/GenBank/DDBJ whole genome shotgun (WGS) entry which is preliminary data.</text>
</comment>
<gene>
    <name evidence="2" type="ORF">F5878DRAFT_630152</name>
</gene>
<dbReference type="Proteomes" id="UP001163846">
    <property type="component" value="Unassembled WGS sequence"/>
</dbReference>